<dbReference type="Proteomes" id="UP000824037">
    <property type="component" value="Unassembled WGS sequence"/>
</dbReference>
<dbReference type="PROSITE" id="PS51257">
    <property type="entry name" value="PROKAR_LIPOPROTEIN"/>
    <property type="match status" value="1"/>
</dbReference>
<dbReference type="Gene3D" id="3.40.190.10">
    <property type="entry name" value="Periplasmic binding protein-like II"/>
    <property type="match status" value="1"/>
</dbReference>
<dbReference type="PROSITE" id="PS51318">
    <property type="entry name" value="TAT"/>
    <property type="match status" value="1"/>
</dbReference>
<dbReference type="PANTHER" id="PTHR43649">
    <property type="entry name" value="ARABINOSE-BINDING PROTEIN-RELATED"/>
    <property type="match status" value="1"/>
</dbReference>
<protein>
    <submittedName>
        <fullName evidence="6">Extracellular solute-binding protein</fullName>
    </submittedName>
</protein>
<reference evidence="6" key="2">
    <citation type="submission" date="2021-04" db="EMBL/GenBank/DDBJ databases">
        <authorList>
            <person name="Gilroy R."/>
        </authorList>
    </citation>
    <scope>NUCLEOTIDE SEQUENCE</scope>
    <source>
        <strain evidence="6">ChiGjej4B4-7305</strain>
    </source>
</reference>
<accession>A0A9D2EFG1</accession>
<evidence type="ECO:0000313" key="6">
    <source>
        <dbReference type="EMBL" id="HIZ36492.1"/>
    </source>
</evidence>
<dbReference type="InterPro" id="IPR050490">
    <property type="entry name" value="Bact_solute-bd_prot1"/>
</dbReference>
<dbReference type="InterPro" id="IPR006311">
    <property type="entry name" value="TAT_signal"/>
</dbReference>
<proteinExistence type="predicted"/>
<organism evidence="6 7">
    <name type="scientific">Candidatus Ruania gallistercoris</name>
    <dbReference type="NCBI Taxonomy" id="2838746"/>
    <lineage>
        <taxon>Bacteria</taxon>
        <taxon>Bacillati</taxon>
        <taxon>Actinomycetota</taxon>
        <taxon>Actinomycetes</taxon>
        <taxon>Micrococcales</taxon>
        <taxon>Ruaniaceae</taxon>
        <taxon>Ruania</taxon>
    </lineage>
</organism>
<dbReference type="Pfam" id="PF01547">
    <property type="entry name" value="SBP_bac_1"/>
    <property type="match status" value="1"/>
</dbReference>
<keyword evidence="1" id="KW-1003">Cell membrane</keyword>
<evidence type="ECO:0000256" key="2">
    <source>
        <dbReference type="ARBA" id="ARBA00022729"/>
    </source>
</evidence>
<comment type="caution">
    <text evidence="6">The sequence shown here is derived from an EMBL/GenBank/DDBJ whole genome shotgun (WGS) entry which is preliminary data.</text>
</comment>
<evidence type="ECO:0000256" key="3">
    <source>
        <dbReference type="ARBA" id="ARBA00023136"/>
    </source>
</evidence>
<dbReference type="InterPro" id="IPR006059">
    <property type="entry name" value="SBP"/>
</dbReference>
<dbReference type="PANTHER" id="PTHR43649:SF33">
    <property type="entry name" value="POLYGALACTURONAN_RHAMNOGALACTURONAN-BINDING PROTEIN YTCQ"/>
    <property type="match status" value="1"/>
</dbReference>
<dbReference type="SUPFAM" id="SSF53850">
    <property type="entry name" value="Periplasmic binding protein-like II"/>
    <property type="match status" value="1"/>
</dbReference>
<dbReference type="EMBL" id="DXBY01000207">
    <property type="protein sequence ID" value="HIZ36492.1"/>
    <property type="molecule type" value="Genomic_DNA"/>
</dbReference>
<keyword evidence="5" id="KW-0449">Lipoprotein</keyword>
<dbReference type="AlphaFoldDB" id="A0A9D2EFG1"/>
<evidence type="ECO:0000256" key="1">
    <source>
        <dbReference type="ARBA" id="ARBA00022475"/>
    </source>
</evidence>
<keyword evidence="3" id="KW-0472">Membrane</keyword>
<evidence type="ECO:0000256" key="4">
    <source>
        <dbReference type="ARBA" id="ARBA00023139"/>
    </source>
</evidence>
<gene>
    <name evidence="6" type="ORF">H9815_11995</name>
</gene>
<evidence type="ECO:0000256" key="5">
    <source>
        <dbReference type="ARBA" id="ARBA00023288"/>
    </source>
</evidence>
<keyword evidence="2" id="KW-0732">Signal</keyword>
<name>A0A9D2EFG1_9MICO</name>
<keyword evidence="4" id="KW-0564">Palmitate</keyword>
<evidence type="ECO:0000313" key="7">
    <source>
        <dbReference type="Proteomes" id="UP000824037"/>
    </source>
</evidence>
<sequence>MSTSASRHRRLTRRTFLGGTAAAATLTTTACISGADDTDTGGGGGDLGEEFAGTVEWWTINLQANYADYIQTLIDSYTSEHPDVTINWVDVPGQDINTKLLAALASGEVPDAVNYTSDTVGRFASAMSDLNEVFSEEDLATYQTSLVQPLTTPDGKLAGIPWYNGGAELGLYRKSALEVVGFDPENPPSTWDEALELAEQYRDETGEYGGNLMAYSDTIQSEGIALLTEDRTAAAFNTPECVEILEKFKVSFDSGAIAPGVLGKDPRNYEQSLDNEQIAFNPSRVSSQLLNVENNAPDVYEDLAVAPAVTGPPGIQYLQSQQIFGIPQDSDNKAAAAAWLKFVTSAENLLEFCKLVPIFPSTPASLEDAYFTDIDTSTPSGQGRKILVDTFPELEDGGLQSHNDVVLREIFDEEVRAFMSGNKSAEDALAAAEEQWNTELSENQQ</sequence>
<reference evidence="6" key="1">
    <citation type="journal article" date="2021" name="PeerJ">
        <title>Extensive microbial diversity within the chicken gut microbiome revealed by metagenomics and culture.</title>
        <authorList>
            <person name="Gilroy R."/>
            <person name="Ravi A."/>
            <person name="Getino M."/>
            <person name="Pursley I."/>
            <person name="Horton D.L."/>
            <person name="Alikhan N.F."/>
            <person name="Baker D."/>
            <person name="Gharbi K."/>
            <person name="Hall N."/>
            <person name="Watson M."/>
            <person name="Adriaenssens E.M."/>
            <person name="Foster-Nyarko E."/>
            <person name="Jarju S."/>
            <person name="Secka A."/>
            <person name="Antonio M."/>
            <person name="Oren A."/>
            <person name="Chaudhuri R.R."/>
            <person name="La Ragione R."/>
            <person name="Hildebrand F."/>
            <person name="Pallen M.J."/>
        </authorList>
    </citation>
    <scope>NUCLEOTIDE SEQUENCE</scope>
    <source>
        <strain evidence="6">ChiGjej4B4-7305</strain>
    </source>
</reference>